<evidence type="ECO:0000313" key="3">
    <source>
        <dbReference type="Proteomes" id="UP000630353"/>
    </source>
</evidence>
<keyword evidence="3" id="KW-1185">Reference proteome</keyword>
<feature type="transmembrane region" description="Helical" evidence="1">
    <location>
        <begin position="62"/>
        <end position="80"/>
    </location>
</feature>
<reference evidence="2" key="1">
    <citation type="journal article" date="2014" name="Int. J. Syst. Evol. Microbiol.">
        <title>Complete genome sequence of Corynebacterium casei LMG S-19264T (=DSM 44701T), isolated from a smear-ripened cheese.</title>
        <authorList>
            <consortium name="US DOE Joint Genome Institute (JGI-PGF)"/>
            <person name="Walter F."/>
            <person name="Albersmeier A."/>
            <person name="Kalinowski J."/>
            <person name="Ruckert C."/>
        </authorList>
    </citation>
    <scope>NUCLEOTIDE SEQUENCE</scope>
    <source>
        <strain evidence="2">KCTC 42651</strain>
    </source>
</reference>
<feature type="transmembrane region" description="Helical" evidence="1">
    <location>
        <begin position="34"/>
        <end position="55"/>
    </location>
</feature>
<name>A0A919CRB2_9PROT</name>
<feature type="transmembrane region" description="Helical" evidence="1">
    <location>
        <begin position="272"/>
        <end position="291"/>
    </location>
</feature>
<proteinExistence type="predicted"/>
<reference evidence="2" key="2">
    <citation type="submission" date="2020-09" db="EMBL/GenBank/DDBJ databases">
        <authorList>
            <person name="Sun Q."/>
            <person name="Kim S."/>
        </authorList>
    </citation>
    <scope>NUCLEOTIDE SEQUENCE</scope>
    <source>
        <strain evidence="2">KCTC 42651</strain>
    </source>
</reference>
<feature type="transmembrane region" description="Helical" evidence="1">
    <location>
        <begin position="330"/>
        <end position="351"/>
    </location>
</feature>
<dbReference type="RefSeq" id="WP_189990698.1">
    <property type="nucleotide sequence ID" value="NZ_BMZS01000006.1"/>
</dbReference>
<organism evidence="2 3">
    <name type="scientific">Thalassobaculum fulvum</name>
    <dbReference type="NCBI Taxonomy" id="1633335"/>
    <lineage>
        <taxon>Bacteria</taxon>
        <taxon>Pseudomonadati</taxon>
        <taxon>Pseudomonadota</taxon>
        <taxon>Alphaproteobacteria</taxon>
        <taxon>Rhodospirillales</taxon>
        <taxon>Thalassobaculaceae</taxon>
        <taxon>Thalassobaculum</taxon>
    </lineage>
</organism>
<keyword evidence="1" id="KW-1133">Transmembrane helix</keyword>
<dbReference type="InterPro" id="IPR010266">
    <property type="entry name" value="NnrS"/>
</dbReference>
<keyword evidence="1" id="KW-0472">Membrane</keyword>
<dbReference type="Proteomes" id="UP000630353">
    <property type="component" value="Unassembled WGS sequence"/>
</dbReference>
<feature type="transmembrane region" description="Helical" evidence="1">
    <location>
        <begin position="242"/>
        <end position="266"/>
    </location>
</feature>
<feature type="transmembrane region" description="Helical" evidence="1">
    <location>
        <begin position="9"/>
        <end position="28"/>
    </location>
</feature>
<protein>
    <submittedName>
        <fullName evidence="2">Short-chain dehydrogenase</fullName>
    </submittedName>
</protein>
<sequence length="353" mass="35821">MTRLSSENLFFPMAAVDGAAIIGIWTVLSPGGVTVAWHVHELAYGYAAAVIAGFLLTRASRVELAVAAVTWLAARCVWFLPDASEAVRAAAGLASTGVIVLLASRGFLRAVKRGQNAVFPIVLAAFWIGDAALQAAILLAEPAAERAAGRAAVMLVVLLIVVMGGRIAGAALSGLAQRAGRSRIAPQPRLERVLVAALAAAGVGLAMDLPSLLAPAAWIAAGAIAIRLAGWAPGLGLAGSDLLSLVASQGFVALGLAGIGAAALWGPWPESAPLHLLTIGGIGIATVAMMLKTRAQRARLPLPARTVGLATVLLGVSAAVRVLGQGEPAVAYPVAGIAWIAAMILCLVALLRR</sequence>
<dbReference type="EMBL" id="BMZS01000006">
    <property type="protein sequence ID" value="GHD52667.1"/>
    <property type="molecule type" value="Genomic_DNA"/>
</dbReference>
<feature type="transmembrane region" description="Helical" evidence="1">
    <location>
        <begin position="190"/>
        <end position="207"/>
    </location>
</feature>
<feature type="transmembrane region" description="Helical" evidence="1">
    <location>
        <begin position="151"/>
        <end position="169"/>
    </location>
</feature>
<feature type="transmembrane region" description="Helical" evidence="1">
    <location>
        <begin position="116"/>
        <end position="139"/>
    </location>
</feature>
<comment type="caution">
    <text evidence="2">The sequence shown here is derived from an EMBL/GenBank/DDBJ whole genome shotgun (WGS) entry which is preliminary data.</text>
</comment>
<dbReference type="Pfam" id="PF05940">
    <property type="entry name" value="NnrS"/>
    <property type="match status" value="1"/>
</dbReference>
<evidence type="ECO:0000313" key="2">
    <source>
        <dbReference type="EMBL" id="GHD52667.1"/>
    </source>
</evidence>
<keyword evidence="1" id="KW-0812">Transmembrane</keyword>
<dbReference type="AlphaFoldDB" id="A0A919CRB2"/>
<evidence type="ECO:0000256" key="1">
    <source>
        <dbReference type="SAM" id="Phobius"/>
    </source>
</evidence>
<accession>A0A919CRB2</accession>
<feature type="transmembrane region" description="Helical" evidence="1">
    <location>
        <begin position="303"/>
        <end position="324"/>
    </location>
</feature>
<feature type="transmembrane region" description="Helical" evidence="1">
    <location>
        <begin position="213"/>
        <end position="230"/>
    </location>
</feature>
<gene>
    <name evidence="2" type="primary">nnrS</name>
    <name evidence="2" type="ORF">GCM10017083_28380</name>
</gene>
<feature type="transmembrane region" description="Helical" evidence="1">
    <location>
        <begin position="86"/>
        <end position="104"/>
    </location>
</feature>